<reference evidence="8" key="1">
    <citation type="journal article" date="2023" name="Science">
        <title>Genome structures resolve the early diversification of teleost fishes.</title>
        <authorList>
            <person name="Parey E."/>
            <person name="Louis A."/>
            <person name="Montfort J."/>
            <person name="Bouchez O."/>
            <person name="Roques C."/>
            <person name="Iampietro C."/>
            <person name="Lluch J."/>
            <person name="Castinel A."/>
            <person name="Donnadieu C."/>
            <person name="Desvignes T."/>
            <person name="Floi Bucao C."/>
            <person name="Jouanno E."/>
            <person name="Wen M."/>
            <person name="Mejri S."/>
            <person name="Dirks R."/>
            <person name="Jansen H."/>
            <person name="Henkel C."/>
            <person name="Chen W.J."/>
            <person name="Zahm M."/>
            <person name="Cabau C."/>
            <person name="Klopp C."/>
            <person name="Thompson A.W."/>
            <person name="Robinson-Rechavi M."/>
            <person name="Braasch I."/>
            <person name="Lecointre G."/>
            <person name="Bobe J."/>
            <person name="Postlethwait J.H."/>
            <person name="Berthelot C."/>
            <person name="Roest Crollius H."/>
            <person name="Guiguen Y."/>
        </authorList>
    </citation>
    <scope>NUCLEOTIDE SEQUENCE</scope>
    <source>
        <strain evidence="8">Concon-B</strain>
    </source>
</reference>
<gene>
    <name evidence="8" type="ORF">COCON_G00159220</name>
</gene>
<evidence type="ECO:0000313" key="9">
    <source>
        <dbReference type="Proteomes" id="UP001152803"/>
    </source>
</evidence>
<dbReference type="GO" id="GO:0009986">
    <property type="term" value="C:cell surface"/>
    <property type="evidence" value="ECO:0007669"/>
    <property type="project" value="TreeGrafter"/>
</dbReference>
<feature type="transmembrane region" description="Helical" evidence="7">
    <location>
        <begin position="516"/>
        <end position="541"/>
    </location>
</feature>
<dbReference type="AlphaFoldDB" id="A0A9Q1DAE6"/>
<dbReference type="GO" id="GO:0016324">
    <property type="term" value="C:apical plasma membrane"/>
    <property type="evidence" value="ECO:0007669"/>
    <property type="project" value="TreeGrafter"/>
</dbReference>
<keyword evidence="9" id="KW-1185">Reference proteome</keyword>
<dbReference type="Proteomes" id="UP001152803">
    <property type="component" value="Unassembled WGS sequence"/>
</dbReference>
<keyword evidence="4 7" id="KW-1133">Transmembrane helix</keyword>
<keyword evidence="3 7" id="KW-0812">Transmembrane</keyword>
<keyword evidence="5 7" id="KW-0472">Membrane</keyword>
<dbReference type="GO" id="GO:0031528">
    <property type="term" value="C:microvillus membrane"/>
    <property type="evidence" value="ECO:0007669"/>
    <property type="project" value="UniProtKB-SubCell"/>
</dbReference>
<organism evidence="8 9">
    <name type="scientific">Conger conger</name>
    <name type="common">Conger eel</name>
    <name type="synonym">Muraena conger</name>
    <dbReference type="NCBI Taxonomy" id="82655"/>
    <lineage>
        <taxon>Eukaryota</taxon>
        <taxon>Metazoa</taxon>
        <taxon>Chordata</taxon>
        <taxon>Craniata</taxon>
        <taxon>Vertebrata</taxon>
        <taxon>Euteleostomi</taxon>
        <taxon>Actinopterygii</taxon>
        <taxon>Neopterygii</taxon>
        <taxon>Teleostei</taxon>
        <taxon>Anguilliformes</taxon>
        <taxon>Congridae</taxon>
        <taxon>Conger</taxon>
    </lineage>
</organism>
<feature type="transmembrane region" description="Helical" evidence="7">
    <location>
        <begin position="467"/>
        <end position="495"/>
    </location>
</feature>
<comment type="subcellular location">
    <subcellularLocation>
        <location evidence="1">Cell projection</location>
        <location evidence="1">Microvillus membrane</location>
        <topology evidence="1">Multi-pass membrane protein</topology>
    </subcellularLocation>
</comment>
<dbReference type="GO" id="GO:0005929">
    <property type="term" value="C:cilium"/>
    <property type="evidence" value="ECO:0007669"/>
    <property type="project" value="TreeGrafter"/>
</dbReference>
<keyword evidence="6" id="KW-0325">Glycoprotein</keyword>
<dbReference type="Pfam" id="PF05478">
    <property type="entry name" value="Prominin"/>
    <property type="match status" value="1"/>
</dbReference>
<comment type="caution">
    <text evidence="8">The sequence shown here is derived from an EMBL/GenBank/DDBJ whole genome shotgun (WGS) entry which is preliminary data.</text>
</comment>
<dbReference type="GO" id="GO:0071914">
    <property type="term" value="C:prominosome"/>
    <property type="evidence" value="ECO:0007669"/>
    <property type="project" value="TreeGrafter"/>
</dbReference>
<dbReference type="OrthoDB" id="6229420at2759"/>
<feature type="transmembrane region" description="Helical" evidence="7">
    <location>
        <begin position="155"/>
        <end position="180"/>
    </location>
</feature>
<sequence length="905" mass="100780">MGYRVPLSPAQIPLAPSGVPAALSDNSGGSWEVMGAVREDGPRRGSWFPCSRVSRRTMVFLLGRRGWLLLLVSMAPLCCADPTQSCDITAQPDFISLAHSLVLPVHGTTGPLTPLYSFARSFLDAVQPNAFPNDIVQGAVDHKQLDVSEVAGYEAGYLVCLILALLYMVLMPVLGGVFVWRHYHGNSGGITPSSPSSRRHWGIAMGTCLAVTTILLLAGVILAFNTNNRTRENMEPGLYHLRTNLGVMEKALSSIPEKIELILEQYSAPKAEMEKHFKGVGDNIGQALILAFDLEAKEALSDLSVSVQDAVHTRESLQVVHTIRSRMQPRQRLLQAQLAELRQGLEQTRTSCPACGLPSTNQLHTDAEYRMMPSVKPQLERFPPAIQFTSLVEQANASFSGIPEICKNQTAPSVKALMVNVENTRTSMNSASQQFPSLKSLSEVVSDVRHAVSIYGTHLNRYDYQRWAVAVMFCTLILLIVLLTTLGLALGLLPLCRPDLNPAHCQGPLERIAVTLLRVAVVLTLIFSWLFIILVFITLFFGGNVHTFGCRSWKRGEIFEFFDQYDGLFSSLNSSRSEDDSTPLLNLSTAEIYHGCKTGQSLFHSMEFSQLFDLEDFLNTSKYMAGFRQDLHNMSINLQDFQLLSSEGRRNVQQFRDSGIDRIVYAEFWMQLSRPVTKTNLTVFAEQLDMAAQTQEDDSIRMDLERKAGKTRELSVLVQQQLQDAKKLNASVKALSVISTHFKANINKALQSIWQIQQGLQKSVQSVVGNVSQCTLHKAKIILGRYLDWVRHTIINEILQCQWLSVSLDNVYTALCENVIDPWNAFCLCLGWCCVFLIPAVIFSLFTANYLQPAQCHRFTANDLPLASSKEESGKPEEKAGKAEPNIYAALTTIHLRNQDNLYKN</sequence>
<feature type="transmembrane region" description="Helical" evidence="7">
    <location>
        <begin position="823"/>
        <end position="848"/>
    </location>
</feature>
<dbReference type="InterPro" id="IPR008795">
    <property type="entry name" value="Prominin"/>
</dbReference>
<dbReference type="GO" id="GO:0015485">
    <property type="term" value="F:cholesterol binding"/>
    <property type="evidence" value="ECO:0007669"/>
    <property type="project" value="TreeGrafter"/>
</dbReference>
<accession>A0A9Q1DAE6</accession>
<proteinExistence type="inferred from homology"/>
<evidence type="ECO:0000256" key="5">
    <source>
        <dbReference type="ARBA" id="ARBA00023136"/>
    </source>
</evidence>
<dbReference type="EMBL" id="JAFJMO010000011">
    <property type="protein sequence ID" value="KAJ8263465.1"/>
    <property type="molecule type" value="Genomic_DNA"/>
</dbReference>
<name>A0A9Q1DAE6_CONCO</name>
<evidence type="ECO:0008006" key="10">
    <source>
        <dbReference type="Google" id="ProtNLM"/>
    </source>
</evidence>
<comment type="similarity">
    <text evidence="2">Belongs to the prominin family.</text>
</comment>
<evidence type="ECO:0000313" key="8">
    <source>
        <dbReference type="EMBL" id="KAJ8263465.1"/>
    </source>
</evidence>
<dbReference type="PANTHER" id="PTHR22730">
    <property type="entry name" value="PROMININ PROM PROTEIN"/>
    <property type="match status" value="1"/>
</dbReference>
<evidence type="ECO:0000256" key="7">
    <source>
        <dbReference type="SAM" id="Phobius"/>
    </source>
</evidence>
<evidence type="ECO:0000256" key="3">
    <source>
        <dbReference type="ARBA" id="ARBA00022692"/>
    </source>
</evidence>
<dbReference type="PANTHER" id="PTHR22730:SF6">
    <property type="entry name" value="PROMININ-2"/>
    <property type="match status" value="1"/>
</dbReference>
<feature type="transmembrane region" description="Helical" evidence="7">
    <location>
        <begin position="201"/>
        <end position="224"/>
    </location>
</feature>
<evidence type="ECO:0000256" key="1">
    <source>
        <dbReference type="ARBA" id="ARBA00004475"/>
    </source>
</evidence>
<evidence type="ECO:0000256" key="6">
    <source>
        <dbReference type="ARBA" id="ARBA00023180"/>
    </source>
</evidence>
<protein>
    <recommendedName>
        <fullName evidence="10">Prominin-2</fullName>
    </recommendedName>
</protein>
<evidence type="ECO:0000256" key="4">
    <source>
        <dbReference type="ARBA" id="ARBA00022989"/>
    </source>
</evidence>
<evidence type="ECO:0000256" key="2">
    <source>
        <dbReference type="ARBA" id="ARBA00006058"/>
    </source>
</evidence>